<dbReference type="AlphaFoldDB" id="A0A6A6AVG9"/>
<organism evidence="1 2">
    <name type="scientific">Aplosporella prunicola CBS 121167</name>
    <dbReference type="NCBI Taxonomy" id="1176127"/>
    <lineage>
        <taxon>Eukaryota</taxon>
        <taxon>Fungi</taxon>
        <taxon>Dikarya</taxon>
        <taxon>Ascomycota</taxon>
        <taxon>Pezizomycotina</taxon>
        <taxon>Dothideomycetes</taxon>
        <taxon>Dothideomycetes incertae sedis</taxon>
        <taxon>Botryosphaeriales</taxon>
        <taxon>Aplosporellaceae</taxon>
        <taxon>Aplosporella</taxon>
    </lineage>
</organism>
<protein>
    <submittedName>
        <fullName evidence="1">Uncharacterized protein</fullName>
    </submittedName>
</protein>
<sequence>MNFRSLLDLLILTDKYGATKLVRPWIKTWIADVQHLLLEPAYEEWLWIAWEFGRLASFQELAVHLVKEVRVTANGRCVTQKGRILDPSGESCQLPPDIIESILGVRQQVIQSLFDIFQRFIKEFAAVRSQNIYGTRCNCSSMQENQDDKRQCDILAFGSLTLSLHQAGLSLEKS</sequence>
<evidence type="ECO:0000313" key="2">
    <source>
        <dbReference type="Proteomes" id="UP000799438"/>
    </source>
</evidence>
<reference evidence="1" key="1">
    <citation type="journal article" date="2020" name="Stud. Mycol.">
        <title>101 Dothideomycetes genomes: a test case for predicting lifestyles and emergence of pathogens.</title>
        <authorList>
            <person name="Haridas S."/>
            <person name="Albert R."/>
            <person name="Binder M."/>
            <person name="Bloem J."/>
            <person name="Labutti K."/>
            <person name="Salamov A."/>
            <person name="Andreopoulos B."/>
            <person name="Baker S."/>
            <person name="Barry K."/>
            <person name="Bills G."/>
            <person name="Bluhm B."/>
            <person name="Cannon C."/>
            <person name="Castanera R."/>
            <person name="Culley D."/>
            <person name="Daum C."/>
            <person name="Ezra D."/>
            <person name="Gonzalez J."/>
            <person name="Henrissat B."/>
            <person name="Kuo A."/>
            <person name="Liang C."/>
            <person name="Lipzen A."/>
            <person name="Lutzoni F."/>
            <person name="Magnuson J."/>
            <person name="Mondo S."/>
            <person name="Nolan M."/>
            <person name="Ohm R."/>
            <person name="Pangilinan J."/>
            <person name="Park H.-J."/>
            <person name="Ramirez L."/>
            <person name="Alfaro M."/>
            <person name="Sun H."/>
            <person name="Tritt A."/>
            <person name="Yoshinaga Y."/>
            <person name="Zwiers L.-H."/>
            <person name="Turgeon B."/>
            <person name="Goodwin S."/>
            <person name="Spatafora J."/>
            <person name="Crous P."/>
            <person name="Grigoriev I."/>
        </authorList>
    </citation>
    <scope>NUCLEOTIDE SEQUENCE</scope>
    <source>
        <strain evidence="1">CBS 121167</strain>
    </source>
</reference>
<dbReference type="OrthoDB" id="5275938at2759"/>
<accession>A0A6A6AVG9</accession>
<dbReference type="GeneID" id="54301165"/>
<dbReference type="RefSeq" id="XP_033391750.1">
    <property type="nucleotide sequence ID" value="XM_033543668.1"/>
</dbReference>
<proteinExistence type="predicted"/>
<dbReference type="EMBL" id="ML995537">
    <property type="protein sequence ID" value="KAF2136032.1"/>
    <property type="molecule type" value="Genomic_DNA"/>
</dbReference>
<keyword evidence="2" id="KW-1185">Reference proteome</keyword>
<evidence type="ECO:0000313" key="1">
    <source>
        <dbReference type="EMBL" id="KAF2136032.1"/>
    </source>
</evidence>
<dbReference type="Proteomes" id="UP000799438">
    <property type="component" value="Unassembled WGS sequence"/>
</dbReference>
<name>A0A6A6AVG9_9PEZI</name>
<gene>
    <name evidence="1" type="ORF">K452DRAFT_313517</name>
</gene>